<evidence type="ECO:0000256" key="2">
    <source>
        <dbReference type="ARBA" id="ARBA00022448"/>
    </source>
</evidence>
<feature type="transmembrane region" description="Helical" evidence="7">
    <location>
        <begin position="163"/>
        <end position="182"/>
    </location>
</feature>
<dbReference type="InterPro" id="IPR048279">
    <property type="entry name" value="MdtK-like"/>
</dbReference>
<dbReference type="RefSeq" id="WP_072897386.1">
    <property type="nucleotide sequence ID" value="NZ_FQVM01000030.1"/>
</dbReference>
<proteinExistence type="predicted"/>
<evidence type="ECO:0000256" key="5">
    <source>
        <dbReference type="ARBA" id="ARBA00022989"/>
    </source>
</evidence>
<feature type="transmembrane region" description="Helical" evidence="7">
    <location>
        <begin position="90"/>
        <end position="111"/>
    </location>
</feature>
<dbReference type="PANTHER" id="PTHR42925:SF1">
    <property type="entry name" value="VIRULENCE FACTOR MVIN"/>
    <property type="match status" value="1"/>
</dbReference>
<dbReference type="PANTHER" id="PTHR42925">
    <property type="entry name" value="MULTIDRUG AND TOXIN EFFLUX PROTEIN MATE FAMILY"/>
    <property type="match status" value="1"/>
</dbReference>
<evidence type="ECO:0000313" key="8">
    <source>
        <dbReference type="EMBL" id="SHF07749.1"/>
    </source>
</evidence>
<comment type="subcellular location">
    <subcellularLocation>
        <location evidence="1">Cell membrane</location>
        <topology evidence="1">Multi-pass membrane protein</topology>
    </subcellularLocation>
</comment>
<dbReference type="InterPro" id="IPR047135">
    <property type="entry name" value="YsiQ"/>
</dbReference>
<feature type="transmembrane region" description="Helical" evidence="7">
    <location>
        <begin position="249"/>
        <end position="269"/>
    </location>
</feature>
<reference evidence="8 9" key="1">
    <citation type="submission" date="2016-11" db="EMBL/GenBank/DDBJ databases">
        <authorList>
            <person name="Jaros S."/>
            <person name="Januszkiewicz K."/>
            <person name="Wedrychowicz H."/>
        </authorList>
    </citation>
    <scope>NUCLEOTIDE SEQUENCE [LARGE SCALE GENOMIC DNA]</scope>
    <source>
        <strain evidence="8 9">DSM 2631</strain>
    </source>
</reference>
<keyword evidence="4 7" id="KW-0812">Transmembrane</keyword>
<feature type="transmembrane region" description="Helical" evidence="7">
    <location>
        <begin position="385"/>
        <end position="405"/>
    </location>
</feature>
<gene>
    <name evidence="8" type="ORF">SAMN05443638_13026</name>
</gene>
<keyword evidence="6 7" id="KW-0472">Membrane</keyword>
<sequence length="449" mass="49129">MSNLSLNYKKKLLRLSWPIFIESLLFMLLGSVDTFMLSKYSDNSVAAVGVSNQLIGFINLTFAIITTGTAILCAQYIGAKDNEKVSKVSMVSLIFNGFLGVVLSLALVFFAKSILNIMNIGHELMDFSKSYLIIVGGASFAQALSMTVGAILRSQGYTKITMYITIGVNILNIIGDYALIFGKLGLPSLGVTGAALSTAISKIVALIIAIYILFKYIDKNLKINLIKPFPVDILKQLLKIGVPSAGEQIAYNTSQIAITYFINMIGVTALTTKAYVSNIVIVTFVFSVAIAQGTSILVGNLVGKEEKEKAYTLCFYSLKLSTGITFILSTLCIIFSKPLLGIFTSDPNILSLGFKVLVVDWFLEFGRMANIIIINSLRAAGDVKFPVYCGIVSMWGISVVMSHILGIKLGLGLVGVWISFAMDEIIRGILMYMRWKTKKWQQISLIYSR</sequence>
<feature type="transmembrane region" description="Helical" evidence="7">
    <location>
        <begin position="57"/>
        <end position="78"/>
    </location>
</feature>
<dbReference type="AlphaFoldDB" id="A0A1M4YPJ9"/>
<name>A0A1M4YPJ9_9CLOT</name>
<feature type="transmembrane region" description="Helical" evidence="7">
    <location>
        <begin position="194"/>
        <end position="214"/>
    </location>
</feature>
<dbReference type="GO" id="GO:0015297">
    <property type="term" value="F:antiporter activity"/>
    <property type="evidence" value="ECO:0007669"/>
    <property type="project" value="InterPro"/>
</dbReference>
<protein>
    <submittedName>
        <fullName evidence="8">Putative efflux protein, MATE family</fullName>
    </submittedName>
</protein>
<dbReference type="EMBL" id="FQVM01000030">
    <property type="protein sequence ID" value="SHF07749.1"/>
    <property type="molecule type" value="Genomic_DNA"/>
</dbReference>
<evidence type="ECO:0000256" key="4">
    <source>
        <dbReference type="ARBA" id="ARBA00022692"/>
    </source>
</evidence>
<dbReference type="NCBIfam" id="TIGR00797">
    <property type="entry name" value="matE"/>
    <property type="match status" value="1"/>
</dbReference>
<evidence type="ECO:0000256" key="6">
    <source>
        <dbReference type="ARBA" id="ARBA00023136"/>
    </source>
</evidence>
<dbReference type="GO" id="GO:0042910">
    <property type="term" value="F:xenobiotic transmembrane transporter activity"/>
    <property type="evidence" value="ECO:0007669"/>
    <property type="project" value="InterPro"/>
</dbReference>
<accession>A0A1M4YPJ9</accession>
<evidence type="ECO:0000256" key="7">
    <source>
        <dbReference type="SAM" id="Phobius"/>
    </source>
</evidence>
<feature type="transmembrane region" description="Helical" evidence="7">
    <location>
        <begin position="310"/>
        <end position="336"/>
    </location>
</feature>
<feature type="transmembrane region" description="Helical" evidence="7">
    <location>
        <begin position="12"/>
        <end position="37"/>
    </location>
</feature>
<feature type="transmembrane region" description="Helical" evidence="7">
    <location>
        <begin position="411"/>
        <end position="430"/>
    </location>
</feature>
<keyword evidence="5 7" id="KW-1133">Transmembrane helix</keyword>
<feature type="transmembrane region" description="Helical" evidence="7">
    <location>
        <begin position="275"/>
        <end position="298"/>
    </location>
</feature>
<dbReference type="STRING" id="1533.SAMN05443638_13026"/>
<dbReference type="PIRSF" id="PIRSF006603">
    <property type="entry name" value="DinF"/>
    <property type="match status" value="1"/>
</dbReference>
<dbReference type="Proteomes" id="UP000184035">
    <property type="component" value="Unassembled WGS sequence"/>
</dbReference>
<evidence type="ECO:0000256" key="1">
    <source>
        <dbReference type="ARBA" id="ARBA00004651"/>
    </source>
</evidence>
<feature type="transmembrane region" description="Helical" evidence="7">
    <location>
        <begin position="131"/>
        <end position="151"/>
    </location>
</feature>
<keyword evidence="3" id="KW-1003">Cell membrane</keyword>
<dbReference type="Pfam" id="PF01554">
    <property type="entry name" value="MatE"/>
    <property type="match status" value="2"/>
</dbReference>
<dbReference type="GO" id="GO:0005886">
    <property type="term" value="C:plasma membrane"/>
    <property type="evidence" value="ECO:0007669"/>
    <property type="project" value="UniProtKB-SubCell"/>
</dbReference>
<evidence type="ECO:0000313" key="9">
    <source>
        <dbReference type="Proteomes" id="UP000184035"/>
    </source>
</evidence>
<dbReference type="CDD" id="cd13134">
    <property type="entry name" value="MATE_like_8"/>
    <property type="match status" value="1"/>
</dbReference>
<keyword evidence="9" id="KW-1185">Reference proteome</keyword>
<keyword evidence="2" id="KW-0813">Transport</keyword>
<organism evidence="8 9">
    <name type="scientific">Clostridium fallax</name>
    <dbReference type="NCBI Taxonomy" id="1533"/>
    <lineage>
        <taxon>Bacteria</taxon>
        <taxon>Bacillati</taxon>
        <taxon>Bacillota</taxon>
        <taxon>Clostridia</taxon>
        <taxon>Eubacteriales</taxon>
        <taxon>Clostridiaceae</taxon>
        <taxon>Clostridium</taxon>
    </lineage>
</organism>
<feature type="transmembrane region" description="Helical" evidence="7">
    <location>
        <begin position="348"/>
        <end position="365"/>
    </location>
</feature>
<dbReference type="InterPro" id="IPR002528">
    <property type="entry name" value="MATE_fam"/>
</dbReference>
<evidence type="ECO:0000256" key="3">
    <source>
        <dbReference type="ARBA" id="ARBA00022475"/>
    </source>
</evidence>